<dbReference type="STRING" id="940295.EYM_04915"/>
<proteinExistence type="predicted"/>
<dbReference type="SUPFAM" id="SSF50037">
    <property type="entry name" value="C-terminal domain of transcriptional repressors"/>
    <property type="match status" value="1"/>
</dbReference>
<dbReference type="RefSeq" id="WP_075049913.1">
    <property type="nucleotide sequence ID" value="NZ_CP006867.1"/>
</dbReference>
<dbReference type="Gene3D" id="2.30.30.90">
    <property type="match status" value="1"/>
</dbReference>
<dbReference type="Proteomes" id="UP000060778">
    <property type="component" value="Chromosome"/>
</dbReference>
<keyword evidence="4" id="KW-1185">Reference proteome</keyword>
<dbReference type="GO" id="GO:0046914">
    <property type="term" value="F:transition metal ion binding"/>
    <property type="evidence" value="ECO:0007669"/>
    <property type="project" value="InterPro"/>
</dbReference>
<dbReference type="EMBL" id="CP006867">
    <property type="protein sequence ID" value="ALU11809.1"/>
    <property type="molecule type" value="Genomic_DNA"/>
</dbReference>
<dbReference type="InterPro" id="IPR007167">
    <property type="entry name" value="Fe-transptr_FeoA-like"/>
</dbReference>
<dbReference type="Pfam" id="PF04023">
    <property type="entry name" value="FeoA"/>
    <property type="match status" value="1"/>
</dbReference>
<dbReference type="OrthoDB" id="105333at2157"/>
<evidence type="ECO:0000256" key="1">
    <source>
        <dbReference type="ARBA" id="ARBA00023004"/>
    </source>
</evidence>
<dbReference type="AlphaFoldDB" id="A0A0U2WLL3"/>
<protein>
    <submittedName>
        <fullName evidence="3">FeoA family protein</fullName>
    </submittedName>
</protein>
<evidence type="ECO:0000259" key="2">
    <source>
        <dbReference type="SMART" id="SM00899"/>
    </source>
</evidence>
<keyword evidence="1" id="KW-0408">Iron</keyword>
<dbReference type="InterPro" id="IPR053184">
    <property type="entry name" value="FeoA-like"/>
</dbReference>
<dbReference type="GeneID" id="30680370"/>
<sequence length="76" mass="8069">MRSTLDAVPEGKTVRVVEIYAGPGATVRLRELGIKEGSLVKVVKNSGIGPIVIETSEGRFALGRGMASRVIVEEAF</sequence>
<dbReference type="InterPro" id="IPR038157">
    <property type="entry name" value="FeoA_core_dom"/>
</dbReference>
<gene>
    <name evidence="3" type="ORF">EYM_04915</name>
</gene>
<dbReference type="KEGG" id="iis:EYM_04915"/>
<dbReference type="InterPro" id="IPR008988">
    <property type="entry name" value="Transcriptional_repressor_C"/>
</dbReference>
<evidence type="ECO:0000313" key="4">
    <source>
        <dbReference type="Proteomes" id="UP000060778"/>
    </source>
</evidence>
<reference evidence="3 4" key="1">
    <citation type="submission" date="2013-11" db="EMBL/GenBank/DDBJ databases">
        <title>Comparative genomics of Ignicoccus.</title>
        <authorList>
            <person name="Podar M."/>
        </authorList>
    </citation>
    <scope>NUCLEOTIDE SEQUENCE [LARGE SCALE GENOMIC DNA]</scope>
    <source>
        <strain evidence="3 4">DSM 13165</strain>
    </source>
</reference>
<feature type="domain" description="Ferrous iron transporter FeoA-like" evidence="2">
    <location>
        <begin position="3"/>
        <end position="74"/>
    </location>
</feature>
<accession>A0A0U2WLL3</accession>
<dbReference type="SMART" id="SM00899">
    <property type="entry name" value="FeoA"/>
    <property type="match status" value="1"/>
</dbReference>
<dbReference type="PANTHER" id="PTHR43151:SF2">
    <property type="entry name" value="FE(2+) TRANSPORT PROTEIN A-RELATED"/>
    <property type="match status" value="1"/>
</dbReference>
<evidence type="ECO:0000313" key="3">
    <source>
        <dbReference type="EMBL" id="ALU11809.1"/>
    </source>
</evidence>
<organism evidence="3 4">
    <name type="scientific">Ignicoccus islandicus DSM 13165</name>
    <dbReference type="NCBI Taxonomy" id="940295"/>
    <lineage>
        <taxon>Archaea</taxon>
        <taxon>Thermoproteota</taxon>
        <taxon>Thermoprotei</taxon>
        <taxon>Desulfurococcales</taxon>
        <taxon>Desulfurococcaceae</taxon>
        <taxon>Ignicoccus</taxon>
    </lineage>
</organism>
<dbReference type="PANTHER" id="PTHR43151">
    <property type="entry name" value="FEOA FAMILY PROTEIN"/>
    <property type="match status" value="1"/>
</dbReference>
<name>A0A0U2WLL3_9CREN</name>